<sequence>MKLIQMSMLALSIPSAALGFVPQETHNGQRKLMASTDEILGDVSVDLKHAKYCADHFGECSLDDMEKLCDALHQERINHMAAQQTGIYNPHGLKSDIEHTVIENDLKLQIGLLRDRLATEHMQEDSMYGANPYSATMKLPILDGTLDEESSETIVICLAIAALALLPQLF</sequence>
<evidence type="ECO:0000313" key="3">
    <source>
        <dbReference type="Proteomes" id="UP001530400"/>
    </source>
</evidence>
<proteinExistence type="predicted"/>
<gene>
    <name evidence="2" type="ORF">ACHAWO_003207</name>
</gene>
<keyword evidence="1" id="KW-0732">Signal</keyword>
<dbReference type="EMBL" id="JALLPJ020000372">
    <property type="protein sequence ID" value="KAL3794019.1"/>
    <property type="molecule type" value="Genomic_DNA"/>
</dbReference>
<evidence type="ECO:0000256" key="1">
    <source>
        <dbReference type="SAM" id="SignalP"/>
    </source>
</evidence>
<protein>
    <submittedName>
        <fullName evidence="2">Uncharacterized protein</fullName>
    </submittedName>
</protein>
<dbReference type="AlphaFoldDB" id="A0ABD3Q0R2"/>
<reference evidence="2 3" key="1">
    <citation type="submission" date="2024-10" db="EMBL/GenBank/DDBJ databases">
        <title>Updated reference genomes for cyclostephanoid diatoms.</title>
        <authorList>
            <person name="Roberts W.R."/>
            <person name="Alverson A.J."/>
        </authorList>
    </citation>
    <scope>NUCLEOTIDE SEQUENCE [LARGE SCALE GENOMIC DNA]</scope>
    <source>
        <strain evidence="2 3">AJA010-31</strain>
    </source>
</reference>
<organism evidence="2 3">
    <name type="scientific">Cyclotella atomus</name>
    <dbReference type="NCBI Taxonomy" id="382360"/>
    <lineage>
        <taxon>Eukaryota</taxon>
        <taxon>Sar</taxon>
        <taxon>Stramenopiles</taxon>
        <taxon>Ochrophyta</taxon>
        <taxon>Bacillariophyta</taxon>
        <taxon>Coscinodiscophyceae</taxon>
        <taxon>Thalassiosirophycidae</taxon>
        <taxon>Stephanodiscales</taxon>
        <taxon>Stephanodiscaceae</taxon>
        <taxon>Cyclotella</taxon>
    </lineage>
</organism>
<evidence type="ECO:0000313" key="2">
    <source>
        <dbReference type="EMBL" id="KAL3794019.1"/>
    </source>
</evidence>
<name>A0ABD3Q0R2_9STRA</name>
<feature type="signal peptide" evidence="1">
    <location>
        <begin position="1"/>
        <end position="19"/>
    </location>
</feature>
<feature type="chain" id="PRO_5044797554" evidence="1">
    <location>
        <begin position="20"/>
        <end position="170"/>
    </location>
</feature>
<comment type="caution">
    <text evidence="2">The sequence shown here is derived from an EMBL/GenBank/DDBJ whole genome shotgun (WGS) entry which is preliminary data.</text>
</comment>
<keyword evidence="3" id="KW-1185">Reference proteome</keyword>
<accession>A0ABD3Q0R2</accession>
<dbReference type="Proteomes" id="UP001530400">
    <property type="component" value="Unassembled WGS sequence"/>
</dbReference>